<protein>
    <recommendedName>
        <fullName evidence="7">Xylanolytic transcriptional activator regulatory domain-containing protein</fullName>
    </recommendedName>
</protein>
<dbReference type="InterPro" id="IPR051089">
    <property type="entry name" value="prtT"/>
</dbReference>
<feature type="region of interest" description="Disordered" evidence="6">
    <location>
        <begin position="261"/>
        <end position="284"/>
    </location>
</feature>
<proteinExistence type="predicted"/>
<feature type="compositionally biased region" description="Basic and acidic residues" evidence="6">
    <location>
        <begin position="606"/>
        <end position="626"/>
    </location>
</feature>
<keyword evidence="3" id="KW-0238">DNA-binding</keyword>
<dbReference type="CDD" id="cd12148">
    <property type="entry name" value="fungal_TF_MHR"/>
    <property type="match status" value="1"/>
</dbReference>
<evidence type="ECO:0000256" key="3">
    <source>
        <dbReference type="ARBA" id="ARBA00023125"/>
    </source>
</evidence>
<evidence type="ECO:0000313" key="9">
    <source>
        <dbReference type="Proteomes" id="UP001629113"/>
    </source>
</evidence>
<reference evidence="8 9" key="1">
    <citation type="submission" date="2024-06" db="EMBL/GenBank/DDBJ databases">
        <title>Complete genome of Phlyctema vagabunda strain 19-DSS-EL-015.</title>
        <authorList>
            <person name="Fiorenzani C."/>
        </authorList>
    </citation>
    <scope>NUCLEOTIDE SEQUENCE [LARGE SCALE GENOMIC DNA]</scope>
    <source>
        <strain evidence="8 9">19-DSS-EL-015</strain>
    </source>
</reference>
<gene>
    <name evidence="8" type="ORF">PVAG01_02486</name>
</gene>
<comment type="subcellular location">
    <subcellularLocation>
        <location evidence="1">Nucleus</location>
    </subcellularLocation>
</comment>
<keyword evidence="5" id="KW-0539">Nucleus</keyword>
<feature type="region of interest" description="Disordered" evidence="6">
    <location>
        <begin position="1"/>
        <end position="63"/>
    </location>
</feature>
<dbReference type="InterPro" id="IPR007219">
    <property type="entry name" value="XnlR_reg_dom"/>
</dbReference>
<dbReference type="Proteomes" id="UP001629113">
    <property type="component" value="Unassembled WGS sequence"/>
</dbReference>
<comment type="caution">
    <text evidence="8">The sequence shown here is derived from an EMBL/GenBank/DDBJ whole genome shotgun (WGS) entry which is preliminary data.</text>
</comment>
<dbReference type="PANTHER" id="PTHR31845">
    <property type="entry name" value="FINGER DOMAIN PROTEIN, PUTATIVE-RELATED"/>
    <property type="match status" value="1"/>
</dbReference>
<sequence>MPVVTTKSDVFQIPPLQQKRKQRKRTDTRVAELEREVQAMRTLFDQKKTEASSPPNAGSRDPTSMAALAPQYEIDSKVGVRAGAGQFEHSTSGGTGVPWSVDGWNNAAPITPSLAHPSTPTPSMGHAVDVVDRGIVTMEQAAELFEIYKKDITPHFPAVVFSHDEDINELRKSKPTLFLAVLAAASGKIDPSLYSILHSEVVMAYAHRTLVLSEKNLELVEAMVVTVLWYYPPGKFSQLKFYEYIHMAATMAIDIGIGSSTRPQRGSRGSTAENTPSPGQSPTDEELLDLVKRRTFLACYAMATTVSMNLRRPALLRYNKRVEDCIDVLTHSPNASPEDKCMARWGRLVSIGEEVSSSFSFDDIGAIVSFSDARVQLMLKEFRKRLQAWYNEVPASETDVSLMLAYYHVSCFSNELAMHDDHPPEDFRPPYRMNVIVPSDVQISSISQYVDALAGCVSSAHASLDLFKRTDVEVLRAFPTSSYARIMYSAIILVKLHASARHPSSAIGKAVDLANLRADFYLDTMIDHMIRAVGTVEFRSAYTFLGALLRLRKWHREQQLRPNIMEGEEPHSRTLFGPDDNLGPPPTTESTPTDPDTGIDVIQFENDLKDKEQPSVRSMIEEEKSQPHQTSNFQQLDPAYVDEEIMAIFNDMGNSYGGDITSWDPNMIMPPSLDDLQVTNMYNWGF</sequence>
<accession>A0ABR4PQP9</accession>
<dbReference type="EMBL" id="JBFCZG010000002">
    <property type="protein sequence ID" value="KAL3425695.1"/>
    <property type="molecule type" value="Genomic_DNA"/>
</dbReference>
<feature type="region of interest" description="Disordered" evidence="6">
    <location>
        <begin position="562"/>
        <end position="632"/>
    </location>
</feature>
<dbReference type="PANTHER" id="PTHR31845:SF39">
    <property type="entry name" value="TRANSCRIPTION FACTOR PBCR-RELATED"/>
    <property type="match status" value="1"/>
</dbReference>
<feature type="compositionally biased region" description="Basic and acidic residues" evidence="6">
    <location>
        <begin position="25"/>
        <end position="50"/>
    </location>
</feature>
<evidence type="ECO:0000256" key="5">
    <source>
        <dbReference type="ARBA" id="ARBA00023242"/>
    </source>
</evidence>
<evidence type="ECO:0000256" key="1">
    <source>
        <dbReference type="ARBA" id="ARBA00004123"/>
    </source>
</evidence>
<keyword evidence="4" id="KW-0804">Transcription</keyword>
<feature type="domain" description="Xylanolytic transcriptional activator regulatory" evidence="7">
    <location>
        <begin position="171"/>
        <end position="318"/>
    </location>
</feature>
<evidence type="ECO:0000313" key="8">
    <source>
        <dbReference type="EMBL" id="KAL3425695.1"/>
    </source>
</evidence>
<evidence type="ECO:0000256" key="6">
    <source>
        <dbReference type="SAM" id="MobiDB-lite"/>
    </source>
</evidence>
<keyword evidence="9" id="KW-1185">Reference proteome</keyword>
<keyword evidence="2" id="KW-0805">Transcription regulation</keyword>
<feature type="compositionally biased region" description="Polar residues" evidence="6">
    <location>
        <begin position="261"/>
        <end position="282"/>
    </location>
</feature>
<dbReference type="Pfam" id="PF04082">
    <property type="entry name" value="Fungal_trans"/>
    <property type="match status" value="1"/>
</dbReference>
<name>A0ABR4PQP9_9HELO</name>
<evidence type="ECO:0000259" key="7">
    <source>
        <dbReference type="Pfam" id="PF04082"/>
    </source>
</evidence>
<evidence type="ECO:0000256" key="4">
    <source>
        <dbReference type="ARBA" id="ARBA00023163"/>
    </source>
</evidence>
<evidence type="ECO:0000256" key="2">
    <source>
        <dbReference type="ARBA" id="ARBA00023015"/>
    </source>
</evidence>
<organism evidence="8 9">
    <name type="scientific">Phlyctema vagabunda</name>
    <dbReference type="NCBI Taxonomy" id="108571"/>
    <lineage>
        <taxon>Eukaryota</taxon>
        <taxon>Fungi</taxon>
        <taxon>Dikarya</taxon>
        <taxon>Ascomycota</taxon>
        <taxon>Pezizomycotina</taxon>
        <taxon>Leotiomycetes</taxon>
        <taxon>Helotiales</taxon>
        <taxon>Dermateaceae</taxon>
        <taxon>Phlyctema</taxon>
    </lineage>
</organism>